<feature type="domain" description="SRCR" evidence="11">
    <location>
        <begin position="17"/>
        <end position="119"/>
    </location>
</feature>
<dbReference type="InterPro" id="IPR036179">
    <property type="entry name" value="Ig-like_dom_sf"/>
</dbReference>
<dbReference type="STRING" id="8167.A0A484DCH1"/>
<feature type="disulfide bond" evidence="8">
    <location>
        <begin position="286"/>
        <end position="296"/>
    </location>
</feature>
<dbReference type="PROSITE" id="PS50287">
    <property type="entry name" value="SRCR_2"/>
    <property type="match status" value="3"/>
</dbReference>
<dbReference type="GO" id="GO:0016020">
    <property type="term" value="C:membrane"/>
    <property type="evidence" value="ECO:0007669"/>
    <property type="project" value="InterPro"/>
</dbReference>
<evidence type="ECO:0000313" key="12">
    <source>
        <dbReference type="EMBL" id="TDH13228.1"/>
    </source>
</evidence>
<dbReference type="PANTHER" id="PTHR19331">
    <property type="entry name" value="SCAVENGER RECEPTOR DOMAIN-CONTAINING"/>
    <property type="match status" value="1"/>
</dbReference>
<reference evidence="12 13" key="1">
    <citation type="submission" date="2019-01" db="EMBL/GenBank/DDBJ databases">
        <title>A chromosome-scale genome assembly of the yellow perch, Perca flavescens.</title>
        <authorList>
            <person name="Feron R."/>
            <person name="Morvezen R."/>
            <person name="Bestin A."/>
            <person name="Haffray P."/>
            <person name="Klopp C."/>
            <person name="Zahm M."/>
            <person name="Cabau C."/>
            <person name="Roques C."/>
            <person name="Donnadieu C."/>
            <person name="Bouchez O."/>
            <person name="Christie M."/>
            <person name="Larson W."/>
            <person name="Guiguen Y."/>
        </authorList>
    </citation>
    <scope>NUCLEOTIDE SEQUENCE [LARGE SCALE GENOMIC DNA]</scope>
    <source>
        <strain evidence="12">YP-PL-M2</strain>
        <tissue evidence="12">Blood</tissue>
    </source>
</reference>
<comment type="subcellular location">
    <subcellularLocation>
        <location evidence="1">Secreted</location>
    </subcellularLocation>
</comment>
<feature type="domain" description="SRCR" evidence="11">
    <location>
        <begin position="219"/>
        <end position="324"/>
    </location>
</feature>
<dbReference type="InterPro" id="IPR001190">
    <property type="entry name" value="SRCR"/>
</dbReference>
<dbReference type="Proteomes" id="UP000295070">
    <property type="component" value="Chromosome 5"/>
</dbReference>
<dbReference type="EMBL" id="SCKG01000005">
    <property type="protein sequence ID" value="TDH13228.1"/>
    <property type="molecule type" value="Genomic_DNA"/>
</dbReference>
<protein>
    <recommendedName>
        <fullName evidence="11">SRCR domain-containing protein</fullName>
    </recommendedName>
</protein>
<feature type="disulfide bond" evidence="8">
    <location>
        <begin position="185"/>
        <end position="195"/>
    </location>
</feature>
<dbReference type="PANTHER" id="PTHR19331:SF22">
    <property type="entry name" value="DELETED IN MALIGNANT BRAIN TUMORS 1 PROTEIN"/>
    <property type="match status" value="1"/>
</dbReference>
<gene>
    <name evidence="12" type="ORF">EPR50_G00055230</name>
</gene>
<proteinExistence type="predicted"/>
<dbReference type="PRINTS" id="PR00258">
    <property type="entry name" value="SPERACTRCPTR"/>
</dbReference>
<keyword evidence="4" id="KW-0677">Repeat</keyword>
<evidence type="ECO:0000256" key="3">
    <source>
        <dbReference type="ARBA" id="ARBA00022729"/>
    </source>
</evidence>
<name>A0A484DCH1_PERFV</name>
<keyword evidence="9" id="KW-0812">Transmembrane</keyword>
<evidence type="ECO:0000256" key="7">
    <source>
        <dbReference type="ARBA" id="ARBA00023319"/>
    </source>
</evidence>
<comment type="caution">
    <text evidence="12">The sequence shown here is derived from an EMBL/GenBank/DDBJ whole genome shotgun (WGS) entry which is preliminary data.</text>
</comment>
<keyword evidence="9" id="KW-1133">Transmembrane helix</keyword>
<keyword evidence="5 8" id="KW-1015">Disulfide bond</keyword>
<evidence type="ECO:0000256" key="4">
    <source>
        <dbReference type="ARBA" id="ARBA00022737"/>
    </source>
</evidence>
<feature type="domain" description="SRCR" evidence="11">
    <location>
        <begin position="114"/>
        <end position="216"/>
    </location>
</feature>
<sequence length="471" mass="51561">MDHLMVLFLLLWSSESVRLVGRGSRCEGTLEVKHQGDWRPVGDIYSEWTLKEAAVACSQLDCGAPVSVGHKVNSLDIAVWWIRPDCVQPGSALRECAKSDSSTNLLFLRCADSVRLVDGISMCSGRLEVKTNQSNQRWSSVCEADFDLQDADVVCREIGCGSPSVLQGVLYGQVEAPRWTKEFQCGGNESALLDCRSSGSDRNTCRPGKAVELTCSEPVRLVGGDSRCAGTLEVKHRGEWIPVRRSDWTLKEAAVACSHLDCGSAVSVGQREVSSDRPVWRIKSDCVQSGSALRECAISGHSSSILNLTCSDLLLQTNISLSSSKDEISEAQQDGFQVPKGSDFTISCSIQPQYPRGSFQLTFTSSNSAHNYTQSAVNHSAHFLFPSAKPAHQGSYSCVYHVYAFSHNFTSESRLLFLTVLDPTPFIIRVVVLPLTLLLVNAALYFYYKASSGKMSGRQENIKLDDYNLGA</sequence>
<dbReference type="Gene3D" id="2.60.40.10">
    <property type="entry name" value="Immunoglobulins"/>
    <property type="match status" value="1"/>
</dbReference>
<evidence type="ECO:0000256" key="1">
    <source>
        <dbReference type="ARBA" id="ARBA00004613"/>
    </source>
</evidence>
<dbReference type="FunFam" id="3.10.250.10:FF:000013">
    <property type="entry name" value="CD163 molecule like 1"/>
    <property type="match status" value="1"/>
</dbReference>
<keyword evidence="6" id="KW-0325">Glycoprotein</keyword>
<dbReference type="SUPFAM" id="SSF48726">
    <property type="entry name" value="Immunoglobulin"/>
    <property type="match status" value="1"/>
</dbReference>
<dbReference type="AlphaFoldDB" id="A0A484DCH1"/>
<organism evidence="12 13">
    <name type="scientific">Perca flavescens</name>
    <name type="common">American yellow perch</name>
    <name type="synonym">Morone flavescens</name>
    <dbReference type="NCBI Taxonomy" id="8167"/>
    <lineage>
        <taxon>Eukaryota</taxon>
        <taxon>Metazoa</taxon>
        <taxon>Chordata</taxon>
        <taxon>Craniata</taxon>
        <taxon>Vertebrata</taxon>
        <taxon>Euteleostomi</taxon>
        <taxon>Actinopterygii</taxon>
        <taxon>Neopterygii</taxon>
        <taxon>Teleostei</taxon>
        <taxon>Neoteleostei</taxon>
        <taxon>Acanthomorphata</taxon>
        <taxon>Eupercaria</taxon>
        <taxon>Perciformes</taxon>
        <taxon>Percoidei</taxon>
        <taxon>Percidae</taxon>
        <taxon>Percinae</taxon>
        <taxon>Perca</taxon>
    </lineage>
</organism>
<evidence type="ECO:0000256" key="2">
    <source>
        <dbReference type="ARBA" id="ARBA00022525"/>
    </source>
</evidence>
<evidence type="ECO:0000256" key="10">
    <source>
        <dbReference type="SAM" id="SignalP"/>
    </source>
</evidence>
<accession>A0A484DCH1</accession>
<dbReference type="Pfam" id="PF00047">
    <property type="entry name" value="ig"/>
    <property type="match status" value="1"/>
</dbReference>
<feature type="chain" id="PRO_5019853958" description="SRCR domain-containing protein" evidence="10">
    <location>
        <begin position="17"/>
        <end position="471"/>
    </location>
</feature>
<dbReference type="SUPFAM" id="SSF56487">
    <property type="entry name" value="SRCR-like"/>
    <property type="match status" value="3"/>
</dbReference>
<feature type="disulfide bond" evidence="8">
    <location>
        <begin position="86"/>
        <end position="96"/>
    </location>
</feature>
<dbReference type="InterPro" id="IPR013151">
    <property type="entry name" value="Immunoglobulin_dom"/>
</dbReference>
<evidence type="ECO:0000313" key="13">
    <source>
        <dbReference type="Proteomes" id="UP000295070"/>
    </source>
</evidence>
<keyword evidence="2" id="KW-0964">Secreted</keyword>
<dbReference type="SMART" id="SM00202">
    <property type="entry name" value="SR"/>
    <property type="match status" value="3"/>
</dbReference>
<evidence type="ECO:0000256" key="8">
    <source>
        <dbReference type="PROSITE-ProRule" id="PRU00196"/>
    </source>
</evidence>
<evidence type="ECO:0000256" key="5">
    <source>
        <dbReference type="ARBA" id="ARBA00023157"/>
    </source>
</evidence>
<evidence type="ECO:0000256" key="9">
    <source>
        <dbReference type="SAM" id="Phobius"/>
    </source>
</evidence>
<evidence type="ECO:0000256" key="6">
    <source>
        <dbReference type="ARBA" id="ARBA00023180"/>
    </source>
</evidence>
<keyword evidence="9" id="KW-0472">Membrane</keyword>
<dbReference type="InterPro" id="IPR036772">
    <property type="entry name" value="SRCR-like_dom_sf"/>
</dbReference>
<keyword evidence="13" id="KW-1185">Reference proteome</keyword>
<keyword evidence="7" id="KW-0393">Immunoglobulin domain</keyword>
<comment type="caution">
    <text evidence="8">Lacks conserved residue(s) required for the propagation of feature annotation.</text>
</comment>
<feature type="signal peptide" evidence="10">
    <location>
        <begin position="1"/>
        <end position="16"/>
    </location>
</feature>
<feature type="transmembrane region" description="Helical" evidence="9">
    <location>
        <begin position="426"/>
        <end position="448"/>
    </location>
</feature>
<dbReference type="InterPro" id="IPR013783">
    <property type="entry name" value="Ig-like_fold"/>
</dbReference>
<evidence type="ECO:0000259" key="11">
    <source>
        <dbReference type="PROSITE" id="PS50287"/>
    </source>
</evidence>
<dbReference type="Gene3D" id="3.10.250.10">
    <property type="entry name" value="SRCR-like domain"/>
    <property type="match status" value="3"/>
</dbReference>
<dbReference type="Pfam" id="PF00530">
    <property type="entry name" value="SRCR"/>
    <property type="match status" value="3"/>
</dbReference>
<keyword evidence="3 10" id="KW-0732">Signal</keyword>